<feature type="compositionally biased region" description="Acidic residues" evidence="1">
    <location>
        <begin position="25"/>
        <end position="51"/>
    </location>
</feature>
<reference evidence="2" key="1">
    <citation type="submission" date="2017-07" db="EMBL/GenBank/DDBJ databases">
        <title>Taro Niue Genome Assembly and Annotation.</title>
        <authorList>
            <person name="Atibalentja N."/>
            <person name="Keating K."/>
            <person name="Fields C.J."/>
        </authorList>
    </citation>
    <scope>NUCLEOTIDE SEQUENCE</scope>
    <source>
        <strain evidence="2">Niue_2</strain>
        <tissue evidence="2">Leaf</tissue>
    </source>
</reference>
<accession>A0A843UV40</accession>
<evidence type="ECO:0000313" key="3">
    <source>
        <dbReference type="Proteomes" id="UP000652761"/>
    </source>
</evidence>
<proteinExistence type="predicted"/>
<sequence>MPITDPSHTFHSASSSGHHVTEEHMIEEDEVDEIDSQDDIDDNENMDEGDDEPLFHIARSCARLYVGRPDIAMHPLAQDMPLGHRVQPISGPVDALDSVTRKGRRHIDWATYFAHFVQMWHRQRDYIIPLDEDTSYTIGRVQRTYSSTSDARPSEPCVGSSQQPGDAGLSQFSPDVMTFSQHGLYDMGASQILTNEVMPDEITHS</sequence>
<feature type="region of interest" description="Disordered" evidence="1">
    <location>
        <begin position="144"/>
        <end position="173"/>
    </location>
</feature>
<feature type="compositionally biased region" description="Polar residues" evidence="1">
    <location>
        <begin position="159"/>
        <end position="173"/>
    </location>
</feature>
<dbReference type="OrthoDB" id="672083at2759"/>
<gene>
    <name evidence="2" type="ORF">Taro_018875</name>
</gene>
<organism evidence="2 3">
    <name type="scientific">Colocasia esculenta</name>
    <name type="common">Wild taro</name>
    <name type="synonym">Arum esculentum</name>
    <dbReference type="NCBI Taxonomy" id="4460"/>
    <lineage>
        <taxon>Eukaryota</taxon>
        <taxon>Viridiplantae</taxon>
        <taxon>Streptophyta</taxon>
        <taxon>Embryophyta</taxon>
        <taxon>Tracheophyta</taxon>
        <taxon>Spermatophyta</taxon>
        <taxon>Magnoliopsida</taxon>
        <taxon>Liliopsida</taxon>
        <taxon>Araceae</taxon>
        <taxon>Aroideae</taxon>
        <taxon>Colocasieae</taxon>
        <taxon>Colocasia</taxon>
    </lineage>
</organism>
<protein>
    <submittedName>
        <fullName evidence="2">Uncharacterized protein</fullName>
    </submittedName>
</protein>
<evidence type="ECO:0000256" key="1">
    <source>
        <dbReference type="SAM" id="MobiDB-lite"/>
    </source>
</evidence>
<dbReference type="EMBL" id="NMUH01000894">
    <property type="protein sequence ID" value="MQL86337.1"/>
    <property type="molecule type" value="Genomic_DNA"/>
</dbReference>
<keyword evidence="3" id="KW-1185">Reference proteome</keyword>
<comment type="caution">
    <text evidence="2">The sequence shown here is derived from an EMBL/GenBank/DDBJ whole genome shotgun (WGS) entry which is preliminary data.</text>
</comment>
<dbReference type="Proteomes" id="UP000652761">
    <property type="component" value="Unassembled WGS sequence"/>
</dbReference>
<feature type="region of interest" description="Disordered" evidence="1">
    <location>
        <begin position="1"/>
        <end position="51"/>
    </location>
</feature>
<name>A0A843UV40_COLES</name>
<feature type="compositionally biased region" description="Polar residues" evidence="1">
    <location>
        <begin position="1"/>
        <end position="18"/>
    </location>
</feature>
<evidence type="ECO:0000313" key="2">
    <source>
        <dbReference type="EMBL" id="MQL86337.1"/>
    </source>
</evidence>
<dbReference type="AlphaFoldDB" id="A0A843UV40"/>